<evidence type="ECO:0000259" key="1">
    <source>
        <dbReference type="Pfam" id="PF05050"/>
    </source>
</evidence>
<dbReference type="EMBL" id="BAAAEJ010000003">
    <property type="protein sequence ID" value="GAA0383595.1"/>
    <property type="molecule type" value="Genomic_DNA"/>
</dbReference>
<proteinExistence type="predicted"/>
<dbReference type="RefSeq" id="WP_167174813.1">
    <property type="nucleotide sequence ID" value="NZ_BAAAEJ010000003.1"/>
</dbReference>
<dbReference type="PANTHER" id="PTHR34203">
    <property type="entry name" value="METHYLTRANSFERASE, FKBM FAMILY PROTEIN"/>
    <property type="match status" value="1"/>
</dbReference>
<comment type="caution">
    <text evidence="2">The sequence shown here is derived from an EMBL/GenBank/DDBJ whole genome shotgun (WGS) entry which is preliminary data.</text>
</comment>
<dbReference type="Pfam" id="PF05050">
    <property type="entry name" value="Methyltransf_21"/>
    <property type="match status" value="1"/>
</dbReference>
<accession>A0ABN0Y520</accession>
<sequence length="286" mass="32249">MRFFKKNSAKNIVAQQPVEMPREYYYLGEGIAQLRLKSGHFIHVDPMDESVCAHLIAFGEWEPWILRVVRQLLRPGDHVVEVGGHVGYYTLAMADKVGATGSILSFEANPRLAELARRSVLFNGYASRVRIEQKAVSHAGGMLRFMLSRRFSGGGHLFIRNGLLSKDAEVIEVESVRLDDLDLPKVRLLRMDAEGSEALILEGASNLLETEGLIVCMEWDRIQMRSRSKPAELVKSLTDRGFRFWYITMQGEVEPVDASAMMEIPHCDILVSRIDVLDLMSSENVV</sequence>
<dbReference type="Gene3D" id="3.40.50.150">
    <property type="entry name" value="Vaccinia Virus protein VP39"/>
    <property type="match status" value="1"/>
</dbReference>
<feature type="domain" description="Methyltransferase FkbM" evidence="1">
    <location>
        <begin position="81"/>
        <end position="244"/>
    </location>
</feature>
<dbReference type="InterPro" id="IPR006342">
    <property type="entry name" value="FkbM_mtfrase"/>
</dbReference>
<evidence type="ECO:0000313" key="2">
    <source>
        <dbReference type="EMBL" id="GAA0383595.1"/>
    </source>
</evidence>
<dbReference type="Proteomes" id="UP001500791">
    <property type="component" value="Unassembled WGS sequence"/>
</dbReference>
<dbReference type="NCBIfam" id="TIGR01444">
    <property type="entry name" value="fkbM_fam"/>
    <property type="match status" value="1"/>
</dbReference>
<dbReference type="PANTHER" id="PTHR34203:SF15">
    <property type="entry name" value="SLL1173 PROTEIN"/>
    <property type="match status" value="1"/>
</dbReference>
<evidence type="ECO:0000313" key="3">
    <source>
        <dbReference type="Proteomes" id="UP001500791"/>
    </source>
</evidence>
<gene>
    <name evidence="2" type="ORF">GCM10009093_08180</name>
</gene>
<dbReference type="InterPro" id="IPR029063">
    <property type="entry name" value="SAM-dependent_MTases_sf"/>
</dbReference>
<reference evidence="2 3" key="1">
    <citation type="journal article" date="2019" name="Int. J. Syst. Evol. Microbiol.">
        <title>The Global Catalogue of Microorganisms (GCM) 10K type strain sequencing project: providing services to taxonomists for standard genome sequencing and annotation.</title>
        <authorList>
            <consortium name="The Broad Institute Genomics Platform"/>
            <consortium name="The Broad Institute Genome Sequencing Center for Infectious Disease"/>
            <person name="Wu L."/>
            <person name="Ma J."/>
        </authorList>
    </citation>
    <scope>NUCLEOTIDE SEQUENCE [LARGE SCALE GENOMIC DNA]</scope>
    <source>
        <strain evidence="2 3">JCM 13476</strain>
    </source>
</reference>
<name>A0ABN0Y520_9CAUL</name>
<keyword evidence="3" id="KW-1185">Reference proteome</keyword>
<dbReference type="InterPro" id="IPR052514">
    <property type="entry name" value="SAM-dependent_MTase"/>
</dbReference>
<dbReference type="SUPFAM" id="SSF53335">
    <property type="entry name" value="S-adenosyl-L-methionine-dependent methyltransferases"/>
    <property type="match status" value="1"/>
</dbReference>
<protein>
    <recommendedName>
        <fullName evidence="1">Methyltransferase FkbM domain-containing protein</fullName>
    </recommendedName>
</protein>
<organism evidence="2 3">
    <name type="scientific">Brevundimonas terrae</name>
    <dbReference type="NCBI Taxonomy" id="363631"/>
    <lineage>
        <taxon>Bacteria</taxon>
        <taxon>Pseudomonadati</taxon>
        <taxon>Pseudomonadota</taxon>
        <taxon>Alphaproteobacteria</taxon>
        <taxon>Caulobacterales</taxon>
        <taxon>Caulobacteraceae</taxon>
        <taxon>Brevundimonas</taxon>
    </lineage>
</organism>